<sequence length="384" mass="41119">MENIVRSSNCDSSRSICRSSAAKSTSQRRRSQPGPIRQLSKSLGSFYHTLLIIILITCLLPVSSVAHPTAIVSDLVSDIPRSASSSGGDIISTINADLHEGSSSSPIEPRDDKPMSEDDIRHEISQRGIVTANTNDTSDSMPEPFDTSSNNFANSSCVNYFNTFLANKTVTNCHAVSLLLENSNKFFHDLSSAAATSRVLDTTCSEPAAKCQSIMTEVATAMLHSDNCGPDYNANNSVVTSTYTQLMAFEPVYQATCLTNPDTQDYCFVDAVTNATAPNDYNVYFIPIGNQLGKGTLTCNRCLKATMNIYAKWATVDNQALDSTYIPSAKIVNDYCGAGFANTTIRAGTTVVQQGAALGGPLPNLRLAASLFGFVFGAISLGIF</sequence>
<proteinExistence type="predicted"/>
<organism evidence="4 5">
    <name type="scientific">Penicillium angulare</name>
    <dbReference type="NCBI Taxonomy" id="116970"/>
    <lineage>
        <taxon>Eukaryota</taxon>
        <taxon>Fungi</taxon>
        <taxon>Dikarya</taxon>
        <taxon>Ascomycota</taxon>
        <taxon>Pezizomycotina</taxon>
        <taxon>Eurotiomycetes</taxon>
        <taxon>Eurotiomycetidae</taxon>
        <taxon>Eurotiales</taxon>
        <taxon>Aspergillaceae</taxon>
        <taxon>Penicillium</taxon>
    </lineage>
</organism>
<keyword evidence="5" id="KW-1185">Reference proteome</keyword>
<evidence type="ECO:0000256" key="1">
    <source>
        <dbReference type="SAM" id="MobiDB-lite"/>
    </source>
</evidence>
<dbReference type="OrthoDB" id="2564812at2759"/>
<keyword evidence="2" id="KW-0472">Membrane</keyword>
<reference evidence="4" key="2">
    <citation type="journal article" date="2023" name="IMA Fungus">
        <title>Comparative genomic study of the Penicillium genus elucidates a diverse pangenome and 15 lateral gene transfer events.</title>
        <authorList>
            <person name="Petersen C."/>
            <person name="Sorensen T."/>
            <person name="Nielsen M.R."/>
            <person name="Sondergaard T.E."/>
            <person name="Sorensen J.L."/>
            <person name="Fitzpatrick D.A."/>
            <person name="Frisvad J.C."/>
            <person name="Nielsen K.L."/>
        </authorList>
    </citation>
    <scope>NUCLEOTIDE SEQUENCE</scope>
    <source>
        <strain evidence="4">IBT 30069</strain>
    </source>
</reference>
<dbReference type="EMBL" id="JAPQKH010000003">
    <property type="protein sequence ID" value="KAJ5106167.1"/>
    <property type="molecule type" value="Genomic_DNA"/>
</dbReference>
<dbReference type="Pfam" id="PF24855">
    <property type="entry name" value="DUF7729"/>
    <property type="match status" value="1"/>
</dbReference>
<dbReference type="PANTHER" id="PTHR39460">
    <property type="entry name" value="EXPRESSED PROTEIN"/>
    <property type="match status" value="1"/>
</dbReference>
<keyword evidence="2" id="KW-0812">Transmembrane</keyword>
<evidence type="ECO:0000313" key="4">
    <source>
        <dbReference type="EMBL" id="KAJ5106167.1"/>
    </source>
</evidence>
<comment type="caution">
    <text evidence="4">The sequence shown here is derived from an EMBL/GenBank/DDBJ whole genome shotgun (WGS) entry which is preliminary data.</text>
</comment>
<dbReference type="PANTHER" id="PTHR39460:SF1">
    <property type="entry name" value="C6 TRANSCRIPTION FACTOR"/>
    <property type="match status" value="1"/>
</dbReference>
<feature type="transmembrane region" description="Helical" evidence="2">
    <location>
        <begin position="46"/>
        <end position="66"/>
    </location>
</feature>
<evidence type="ECO:0000313" key="5">
    <source>
        <dbReference type="Proteomes" id="UP001149165"/>
    </source>
</evidence>
<accession>A0A9W9FTQ3</accession>
<evidence type="ECO:0000259" key="3">
    <source>
        <dbReference type="Pfam" id="PF24855"/>
    </source>
</evidence>
<keyword evidence="2" id="KW-1133">Transmembrane helix</keyword>
<feature type="compositionally biased region" description="Polar residues" evidence="1">
    <location>
        <begin position="16"/>
        <end position="25"/>
    </location>
</feature>
<feature type="domain" description="DUF7729" evidence="3">
    <location>
        <begin position="141"/>
        <end position="344"/>
    </location>
</feature>
<evidence type="ECO:0000256" key="2">
    <source>
        <dbReference type="SAM" id="Phobius"/>
    </source>
</evidence>
<dbReference type="Proteomes" id="UP001149165">
    <property type="component" value="Unassembled WGS sequence"/>
</dbReference>
<protein>
    <recommendedName>
        <fullName evidence="3">DUF7729 domain-containing protein</fullName>
    </recommendedName>
</protein>
<gene>
    <name evidence="4" type="ORF">N7456_002842</name>
</gene>
<feature type="region of interest" description="Disordered" evidence="1">
    <location>
        <begin position="16"/>
        <end position="38"/>
    </location>
</feature>
<reference evidence="4" key="1">
    <citation type="submission" date="2022-11" db="EMBL/GenBank/DDBJ databases">
        <authorList>
            <person name="Petersen C."/>
        </authorList>
    </citation>
    <scope>NUCLEOTIDE SEQUENCE</scope>
    <source>
        <strain evidence="4">IBT 30069</strain>
    </source>
</reference>
<dbReference type="InterPro" id="IPR056146">
    <property type="entry name" value="DUF7729"/>
</dbReference>
<dbReference type="AlphaFoldDB" id="A0A9W9FTQ3"/>
<name>A0A9W9FTQ3_9EURO</name>